<accession>A0A1A8T522</accession>
<reference evidence="2 3" key="1">
    <citation type="submission" date="2016-06" db="EMBL/GenBank/DDBJ databases">
        <authorList>
            <person name="Kjaerup R.B."/>
            <person name="Dalgaard T.S."/>
            <person name="Juul-Madsen H.R."/>
        </authorList>
    </citation>
    <scope>NUCLEOTIDE SEQUENCE [LARGE SCALE GENOMIC DNA]</scope>
    <source>
        <strain evidence="2 3">CECT 8886</strain>
    </source>
</reference>
<dbReference type="SMART" id="SM00347">
    <property type="entry name" value="HTH_MARR"/>
    <property type="match status" value="1"/>
</dbReference>
<dbReference type="AlphaFoldDB" id="A0A1A8T522"/>
<dbReference type="GO" id="GO:0006950">
    <property type="term" value="P:response to stress"/>
    <property type="evidence" value="ECO:0007669"/>
    <property type="project" value="TreeGrafter"/>
</dbReference>
<dbReference type="PRINTS" id="PR00598">
    <property type="entry name" value="HTHMARR"/>
</dbReference>
<sequence>MTLNKQQINEQLFSSIGFLLGRTNHIKDRLLDQYLAQEEITSSQVKVLLILYFMGTQRSSDISKTLSVDGSAMTRMLDRLEKKQLIKRETDLEDRRSTLIQLTEEGRIVTDRAMPFIQTAIDHLVDCLSTQEQQNLQHCLSKIVSSFPSEKFVLSK</sequence>
<dbReference type="PROSITE" id="PS50995">
    <property type="entry name" value="HTH_MARR_2"/>
    <property type="match status" value="1"/>
</dbReference>
<feature type="domain" description="HTH marR-type" evidence="1">
    <location>
        <begin position="9"/>
        <end position="145"/>
    </location>
</feature>
<dbReference type="RefSeq" id="WP_067013078.1">
    <property type="nucleotide sequence ID" value="NZ_FLOB01000002.1"/>
</dbReference>
<dbReference type="Proteomes" id="UP000092544">
    <property type="component" value="Unassembled WGS sequence"/>
</dbReference>
<dbReference type="InterPro" id="IPR000835">
    <property type="entry name" value="HTH_MarR-typ"/>
</dbReference>
<dbReference type="SUPFAM" id="SSF46785">
    <property type="entry name" value="Winged helix' DNA-binding domain"/>
    <property type="match status" value="1"/>
</dbReference>
<dbReference type="InterPro" id="IPR039422">
    <property type="entry name" value="MarR/SlyA-like"/>
</dbReference>
<gene>
    <name evidence="2" type="primary">marR</name>
    <name evidence="2" type="ORF">MSP8886_00839</name>
</gene>
<evidence type="ECO:0000259" key="1">
    <source>
        <dbReference type="PROSITE" id="PS50995"/>
    </source>
</evidence>
<dbReference type="InterPro" id="IPR036388">
    <property type="entry name" value="WH-like_DNA-bd_sf"/>
</dbReference>
<dbReference type="PANTHER" id="PTHR33164:SF87">
    <property type="entry name" value="MULTIPLE ANTIBIOTIC RESISTANCE PROTEIN MARR"/>
    <property type="match status" value="1"/>
</dbReference>
<dbReference type="EMBL" id="FLOB01000002">
    <property type="protein sequence ID" value="SBS27407.1"/>
    <property type="molecule type" value="Genomic_DNA"/>
</dbReference>
<dbReference type="PANTHER" id="PTHR33164">
    <property type="entry name" value="TRANSCRIPTIONAL REGULATOR, MARR FAMILY"/>
    <property type="match status" value="1"/>
</dbReference>
<protein>
    <submittedName>
        <fullName evidence="2">Multiple antibiotic resistance protein MarR</fullName>
    </submittedName>
</protein>
<name>A0A1A8T522_9GAMM</name>
<evidence type="ECO:0000313" key="3">
    <source>
        <dbReference type="Proteomes" id="UP000092544"/>
    </source>
</evidence>
<dbReference type="Pfam" id="PF01047">
    <property type="entry name" value="MarR"/>
    <property type="match status" value="1"/>
</dbReference>
<organism evidence="2 3">
    <name type="scientific">Marinomonas spartinae</name>
    <dbReference type="NCBI Taxonomy" id="1792290"/>
    <lineage>
        <taxon>Bacteria</taxon>
        <taxon>Pseudomonadati</taxon>
        <taxon>Pseudomonadota</taxon>
        <taxon>Gammaproteobacteria</taxon>
        <taxon>Oceanospirillales</taxon>
        <taxon>Oceanospirillaceae</taxon>
        <taxon>Marinomonas</taxon>
    </lineage>
</organism>
<dbReference type="STRING" id="1792290.MSP8886_00839"/>
<dbReference type="GO" id="GO:0003700">
    <property type="term" value="F:DNA-binding transcription factor activity"/>
    <property type="evidence" value="ECO:0007669"/>
    <property type="project" value="InterPro"/>
</dbReference>
<dbReference type="Gene3D" id="1.10.10.10">
    <property type="entry name" value="Winged helix-like DNA-binding domain superfamily/Winged helix DNA-binding domain"/>
    <property type="match status" value="1"/>
</dbReference>
<dbReference type="OrthoDB" id="6195716at2"/>
<evidence type="ECO:0000313" key="2">
    <source>
        <dbReference type="EMBL" id="SBS27407.1"/>
    </source>
</evidence>
<dbReference type="InterPro" id="IPR036390">
    <property type="entry name" value="WH_DNA-bd_sf"/>
</dbReference>
<keyword evidence="3" id="KW-1185">Reference proteome</keyword>
<proteinExistence type="predicted"/>